<evidence type="ECO:0000256" key="4">
    <source>
        <dbReference type="ARBA" id="ARBA00023136"/>
    </source>
</evidence>
<feature type="domain" description="Sushi" evidence="11">
    <location>
        <begin position="514"/>
        <end position="570"/>
    </location>
</feature>
<keyword evidence="13" id="KW-1185">Reference proteome</keyword>
<dbReference type="PROSITE" id="PS50923">
    <property type="entry name" value="SUSHI"/>
    <property type="match status" value="11"/>
</dbReference>
<dbReference type="SUPFAM" id="SSF49785">
    <property type="entry name" value="Galactose-binding domain-like"/>
    <property type="match status" value="1"/>
</dbReference>
<evidence type="ECO:0000256" key="1">
    <source>
        <dbReference type="ARBA" id="ARBA00004370"/>
    </source>
</evidence>
<evidence type="ECO:0000259" key="10">
    <source>
        <dbReference type="PROSITE" id="PS50835"/>
    </source>
</evidence>
<keyword evidence="5 7" id="KW-1015">Disulfide bond</keyword>
<feature type="domain" description="Sushi" evidence="11">
    <location>
        <begin position="586"/>
        <end position="642"/>
    </location>
</feature>
<feature type="disulfide bond" evidence="7">
    <location>
        <begin position="854"/>
        <end position="881"/>
    </location>
</feature>
<dbReference type="InterPro" id="IPR000421">
    <property type="entry name" value="FA58C"/>
</dbReference>
<dbReference type="GO" id="GO:0016020">
    <property type="term" value="C:membrane"/>
    <property type="evidence" value="ECO:0007669"/>
    <property type="project" value="UniProtKB-SubCell"/>
</dbReference>
<organism evidence="12 13">
    <name type="scientific">Acropora cervicornis</name>
    <name type="common">Staghorn coral</name>
    <dbReference type="NCBI Taxonomy" id="6130"/>
    <lineage>
        <taxon>Eukaryota</taxon>
        <taxon>Metazoa</taxon>
        <taxon>Cnidaria</taxon>
        <taxon>Anthozoa</taxon>
        <taxon>Hexacorallia</taxon>
        <taxon>Scleractinia</taxon>
        <taxon>Astrocoeniina</taxon>
        <taxon>Acroporidae</taxon>
        <taxon>Acropora</taxon>
    </lineage>
</organism>
<dbReference type="PANTHER" id="PTHR45656">
    <property type="entry name" value="PROTEIN CBR-CLEC-78"/>
    <property type="match status" value="1"/>
</dbReference>
<dbReference type="InterPro" id="IPR000436">
    <property type="entry name" value="Sushi_SCR_CCP_dom"/>
</dbReference>
<comment type="caution">
    <text evidence="7">Lacks conserved residue(s) required for the propagation of feature annotation.</text>
</comment>
<feature type="domain" description="Sushi" evidence="11">
    <location>
        <begin position="707"/>
        <end position="764"/>
    </location>
</feature>
<feature type="domain" description="Sushi" evidence="11">
    <location>
        <begin position="456"/>
        <end position="511"/>
    </location>
</feature>
<dbReference type="CDD" id="cd00057">
    <property type="entry name" value="FA58C"/>
    <property type="match status" value="1"/>
</dbReference>
<feature type="domain" description="Sushi" evidence="11">
    <location>
        <begin position="883"/>
        <end position="939"/>
    </location>
</feature>
<dbReference type="PROSITE" id="PS50835">
    <property type="entry name" value="IG_LIKE"/>
    <property type="match status" value="1"/>
</dbReference>
<keyword evidence="3" id="KW-0677">Repeat</keyword>
<evidence type="ECO:0000256" key="3">
    <source>
        <dbReference type="ARBA" id="ARBA00022737"/>
    </source>
</evidence>
<evidence type="ECO:0000259" key="9">
    <source>
        <dbReference type="PROSITE" id="PS50022"/>
    </source>
</evidence>
<dbReference type="InterPro" id="IPR007110">
    <property type="entry name" value="Ig-like_dom"/>
</dbReference>
<dbReference type="Gene3D" id="2.60.120.260">
    <property type="entry name" value="Galactose-binding domain-like"/>
    <property type="match status" value="1"/>
</dbReference>
<dbReference type="EMBL" id="JARQWQ010000015">
    <property type="protein sequence ID" value="KAK2567041.1"/>
    <property type="molecule type" value="Genomic_DNA"/>
</dbReference>
<evidence type="ECO:0000256" key="2">
    <source>
        <dbReference type="ARBA" id="ARBA00022729"/>
    </source>
</evidence>
<dbReference type="PROSITE" id="PS50022">
    <property type="entry name" value="FA58C_3"/>
    <property type="match status" value="1"/>
</dbReference>
<feature type="domain" description="Sushi" evidence="11">
    <location>
        <begin position="765"/>
        <end position="824"/>
    </location>
</feature>
<dbReference type="CDD" id="cd00033">
    <property type="entry name" value="CCP"/>
    <property type="match status" value="12"/>
</dbReference>
<evidence type="ECO:0000256" key="5">
    <source>
        <dbReference type="ARBA" id="ARBA00023157"/>
    </source>
</evidence>
<feature type="domain" description="Sushi" evidence="11">
    <location>
        <begin position="175"/>
        <end position="231"/>
    </location>
</feature>
<comment type="subcellular location">
    <subcellularLocation>
        <location evidence="1">Membrane</location>
    </subcellularLocation>
</comment>
<proteinExistence type="predicted"/>
<feature type="domain" description="Sushi" evidence="11">
    <location>
        <begin position="825"/>
        <end position="881"/>
    </location>
</feature>
<protein>
    <submittedName>
        <fullName evidence="12">CUB and sushi domain-containing protein 3</fullName>
    </submittedName>
</protein>
<comment type="caution">
    <text evidence="12">The sequence shown here is derived from an EMBL/GenBank/DDBJ whole genome shotgun (WGS) entry which is preliminary data.</text>
</comment>
<gene>
    <name evidence="12" type="ORF">P5673_008824</name>
</gene>
<dbReference type="Pfam" id="PF00084">
    <property type="entry name" value="Sushi"/>
    <property type="match status" value="13"/>
</dbReference>
<dbReference type="SUPFAM" id="SSF57535">
    <property type="entry name" value="Complement control module/SCR domain"/>
    <property type="match status" value="13"/>
</dbReference>
<keyword evidence="4" id="KW-0472">Membrane</keyword>
<dbReference type="Proteomes" id="UP001249851">
    <property type="component" value="Unassembled WGS sequence"/>
</dbReference>
<dbReference type="Gene3D" id="2.10.70.10">
    <property type="entry name" value="Complement Module, domain 1"/>
    <property type="match status" value="13"/>
</dbReference>
<dbReference type="InterPro" id="IPR051277">
    <property type="entry name" value="SEZ6_CSMD_C4BPB_Regulators"/>
</dbReference>
<dbReference type="AlphaFoldDB" id="A0AAD9QTF0"/>
<evidence type="ECO:0000313" key="12">
    <source>
        <dbReference type="EMBL" id="KAK2567041.1"/>
    </source>
</evidence>
<evidence type="ECO:0000313" key="13">
    <source>
        <dbReference type="Proteomes" id="UP001249851"/>
    </source>
</evidence>
<evidence type="ECO:0000256" key="7">
    <source>
        <dbReference type="PROSITE-ProRule" id="PRU00302"/>
    </source>
</evidence>
<evidence type="ECO:0000256" key="6">
    <source>
        <dbReference type="ARBA" id="ARBA00023180"/>
    </source>
</evidence>
<name>A0AAD9QTF0_ACRCE</name>
<keyword evidence="7" id="KW-0768">Sushi</keyword>
<feature type="domain" description="Sushi" evidence="11">
    <location>
        <begin position="645"/>
        <end position="706"/>
    </location>
</feature>
<dbReference type="Pfam" id="PF00754">
    <property type="entry name" value="F5_F8_type_C"/>
    <property type="match status" value="1"/>
</dbReference>
<feature type="domain" description="Sushi" evidence="11">
    <location>
        <begin position="399"/>
        <end position="455"/>
    </location>
</feature>
<reference evidence="12" key="1">
    <citation type="journal article" date="2023" name="G3 (Bethesda)">
        <title>Whole genome assembly and annotation of the endangered Caribbean coral Acropora cervicornis.</title>
        <authorList>
            <person name="Selwyn J.D."/>
            <person name="Vollmer S.V."/>
        </authorList>
    </citation>
    <scope>NUCLEOTIDE SEQUENCE</scope>
    <source>
        <strain evidence="12">K2</strain>
    </source>
</reference>
<feature type="domain" description="F5/8 type C" evidence="9">
    <location>
        <begin position="26"/>
        <end position="171"/>
    </location>
</feature>
<dbReference type="FunFam" id="2.10.70.10:FF:000011">
    <property type="entry name" value="CUB and sushi domain-containing protein 3 isoform A"/>
    <property type="match status" value="1"/>
</dbReference>
<keyword evidence="2 8" id="KW-0732">Signal</keyword>
<sequence length="945" mass="104020">MDAYSSILLLIVTLYPHSSLQSEEKCNSALGMERGDIPDESITASSQLDSNHHPFFGRLHGSKAWCSAEGEDDPYIEIKLHEEHSITALSTQGSSTDGVWSSKYRIEYHTGGKWTQYKKELPGNRNLLREKRNNLNPEILTKSIRIFPKDPFSMIVPDVKYKCLRVELYGCLPPADCRDPGRPINGERTGDEFNHGSRISFSCKQGFLLIGNSSSVCNMGKWSNALPQCKAVCTDPGIPFNGNRIGNDFSEGQMVAFSCDSNFTLVGPSLVFCVAGQWDATTPTCKASCSNPGSPEHGNIIGSDFGHGGQVTFLCLPKYSLSGSATMTCRDGKWSSALPVCKAYCMRPGSPHNGTTHGSNFHHNKRISFSCLPGFMLIGHSTAVCINGKWSASVPRCIVVCPDPGAPINGSRVGDSFLDGQTVAFRCHESHTLIGQQVLRCLSGRWSSDVPECKAHCSPPVAPSNGRVFASNSNNEHGTRLRFACNSGYKGASIVQCDDGKWNSSLPLCEVGIEKCKDPGIPRNGARRGDQFFHKARVFFSCNKGFTLDGNSSITCQEGEWSSNLPYCRAKCANPGALSNGFRRGENCADPGALSNGFRRGGDFRHGKKVTFGCRRGFRLKGVNIITCNDGTWSNPRPVCSDSASFCRKPPIPLHAYMLTSQAQRKFFSDGERLSYRCNLGFSPTGVTFRWCKNGVWTRLMFTCNVKSCGEPETPENGRINSYLFTYNSAIEYSCDQGYTLVGPKRRVCQHNQTWTGTVPLCTLINCGRLPTPRNGEKKSETSTFLHGQVRFACKGLGFKIEGSQTRTCLESGQWSGQQPECKLITCADPGVPVHSNRTIRKGFSYLGSVKFHCNANYKLEGVSQIFCKRDGTWSRPIPKCFAPCSNPGKPPNGGRTGQGFTHGKTVKFYCKRNYRLVGRKQLTCNNGNWQGQKPRCRRKNKRNS</sequence>
<dbReference type="SMART" id="SM00231">
    <property type="entry name" value="FA58C"/>
    <property type="match status" value="1"/>
</dbReference>
<feature type="domain" description="Sushi" evidence="11">
    <location>
        <begin position="287"/>
        <end position="343"/>
    </location>
</feature>
<feature type="domain" description="Ig-like" evidence="10">
    <location>
        <begin position="650"/>
        <end position="735"/>
    </location>
</feature>
<feature type="disulfide bond" evidence="7">
    <location>
        <begin position="735"/>
        <end position="762"/>
    </location>
</feature>
<dbReference type="InterPro" id="IPR035976">
    <property type="entry name" value="Sushi/SCR/CCP_sf"/>
</dbReference>
<feature type="chain" id="PRO_5042119022" evidence="8">
    <location>
        <begin position="23"/>
        <end position="945"/>
    </location>
</feature>
<dbReference type="InterPro" id="IPR008979">
    <property type="entry name" value="Galactose-bd-like_sf"/>
</dbReference>
<evidence type="ECO:0000256" key="8">
    <source>
        <dbReference type="SAM" id="SignalP"/>
    </source>
</evidence>
<feature type="signal peptide" evidence="8">
    <location>
        <begin position="1"/>
        <end position="22"/>
    </location>
</feature>
<dbReference type="PANTHER" id="PTHR45656:SF4">
    <property type="entry name" value="PROTEIN CBR-CLEC-78"/>
    <property type="match status" value="1"/>
</dbReference>
<dbReference type="SMART" id="SM00032">
    <property type="entry name" value="CCP"/>
    <property type="match status" value="13"/>
</dbReference>
<reference evidence="12" key="2">
    <citation type="journal article" date="2023" name="Science">
        <title>Genomic signatures of disease resistance in endangered staghorn corals.</title>
        <authorList>
            <person name="Vollmer S.V."/>
            <person name="Selwyn J.D."/>
            <person name="Despard B.A."/>
            <person name="Roesel C.L."/>
        </authorList>
    </citation>
    <scope>NUCLEOTIDE SEQUENCE</scope>
    <source>
        <strain evidence="12">K2</strain>
    </source>
</reference>
<accession>A0AAD9QTF0</accession>
<keyword evidence="6" id="KW-0325">Glycoprotein</keyword>
<evidence type="ECO:0000259" key="11">
    <source>
        <dbReference type="PROSITE" id="PS50923"/>
    </source>
</evidence>